<gene>
    <name evidence="2" type="ORF">SOIL9_68850</name>
</gene>
<dbReference type="AlphaFoldDB" id="A0A6P2CPS2"/>
<keyword evidence="2" id="KW-0238">DNA-binding</keyword>
<dbReference type="KEGG" id="gms:SOIL9_68850"/>
<keyword evidence="3" id="KW-1185">Reference proteome</keyword>
<dbReference type="InterPro" id="IPR001387">
    <property type="entry name" value="Cro/C1-type_HTH"/>
</dbReference>
<dbReference type="CDD" id="cd00093">
    <property type="entry name" value="HTH_XRE"/>
    <property type="match status" value="1"/>
</dbReference>
<dbReference type="RefSeq" id="WP_162665910.1">
    <property type="nucleotide sequence ID" value="NZ_LR593886.1"/>
</dbReference>
<evidence type="ECO:0000313" key="2">
    <source>
        <dbReference type="EMBL" id="VTR90829.1"/>
    </source>
</evidence>
<accession>A0A6P2CPS2</accession>
<dbReference type="GO" id="GO:0003677">
    <property type="term" value="F:DNA binding"/>
    <property type="evidence" value="ECO:0007669"/>
    <property type="project" value="UniProtKB-KW"/>
</dbReference>
<evidence type="ECO:0000259" key="1">
    <source>
        <dbReference type="PROSITE" id="PS50943"/>
    </source>
</evidence>
<reference evidence="2 3" key="1">
    <citation type="submission" date="2019-05" db="EMBL/GenBank/DDBJ databases">
        <authorList>
            <consortium name="Science for Life Laboratories"/>
        </authorList>
    </citation>
    <scope>NUCLEOTIDE SEQUENCE [LARGE SCALE GENOMIC DNA]</scope>
    <source>
        <strain evidence="2">Soil9</strain>
    </source>
</reference>
<dbReference type="SMART" id="SM00530">
    <property type="entry name" value="HTH_XRE"/>
    <property type="match status" value="1"/>
</dbReference>
<dbReference type="PROSITE" id="PS50943">
    <property type="entry name" value="HTH_CROC1"/>
    <property type="match status" value="1"/>
</dbReference>
<name>A0A6P2CPS2_9BACT</name>
<sequence length="175" mass="19008">MNPLMKSTSAPTSKEEIQISTYKLASPFVLALKECDPELREMAWELFEQLHSGALDPEQAAATTALIAEILFPNADGRGAPGLDLEEAEKIAVLIEPASGPLIQGMDKQEATFAERLRQVLEEKGVTQADLALKIGIGQPAISMMLNRTCRPQQKTVAKIATALDISPVDLWPIE</sequence>
<dbReference type="Proteomes" id="UP000464178">
    <property type="component" value="Chromosome"/>
</dbReference>
<organism evidence="2 3">
    <name type="scientific">Gemmata massiliana</name>
    <dbReference type="NCBI Taxonomy" id="1210884"/>
    <lineage>
        <taxon>Bacteria</taxon>
        <taxon>Pseudomonadati</taxon>
        <taxon>Planctomycetota</taxon>
        <taxon>Planctomycetia</taxon>
        <taxon>Gemmatales</taxon>
        <taxon>Gemmataceae</taxon>
        <taxon>Gemmata</taxon>
    </lineage>
</organism>
<protein>
    <recommendedName>
        <fullName evidence="1">HTH cro/C1-type domain-containing protein</fullName>
    </recommendedName>
</protein>
<dbReference type="EMBL" id="LR593886">
    <property type="protein sequence ID" value="VTR90829.1"/>
    <property type="molecule type" value="Genomic_DNA"/>
</dbReference>
<dbReference type="InterPro" id="IPR010982">
    <property type="entry name" value="Lambda_DNA-bd_dom_sf"/>
</dbReference>
<dbReference type="SUPFAM" id="SSF47413">
    <property type="entry name" value="lambda repressor-like DNA-binding domains"/>
    <property type="match status" value="1"/>
</dbReference>
<dbReference type="Pfam" id="PF01381">
    <property type="entry name" value="HTH_3"/>
    <property type="match status" value="1"/>
</dbReference>
<evidence type="ECO:0000313" key="3">
    <source>
        <dbReference type="Proteomes" id="UP000464178"/>
    </source>
</evidence>
<dbReference type="Gene3D" id="1.10.260.40">
    <property type="entry name" value="lambda repressor-like DNA-binding domains"/>
    <property type="match status" value="1"/>
</dbReference>
<proteinExistence type="predicted"/>
<feature type="domain" description="HTH cro/C1-type" evidence="1">
    <location>
        <begin position="117"/>
        <end position="171"/>
    </location>
</feature>